<dbReference type="SMART" id="SM00382">
    <property type="entry name" value="AAA"/>
    <property type="match status" value="1"/>
</dbReference>
<dbReference type="InterPro" id="IPR017871">
    <property type="entry name" value="ABC_transporter-like_CS"/>
</dbReference>
<dbReference type="AlphaFoldDB" id="A0A6J7IXX6"/>
<dbReference type="GO" id="GO:0022857">
    <property type="term" value="F:transmembrane transporter activity"/>
    <property type="evidence" value="ECO:0007669"/>
    <property type="project" value="TreeGrafter"/>
</dbReference>
<dbReference type="InterPro" id="IPR003439">
    <property type="entry name" value="ABC_transporter-like_ATP-bd"/>
</dbReference>
<gene>
    <name evidence="4" type="ORF">UFOPK3662_01526</name>
</gene>
<dbReference type="GO" id="GO:0016887">
    <property type="term" value="F:ATP hydrolysis activity"/>
    <property type="evidence" value="ECO:0007669"/>
    <property type="project" value="InterPro"/>
</dbReference>
<accession>A0A6J7IXX6</accession>
<organism evidence="4">
    <name type="scientific">freshwater metagenome</name>
    <dbReference type="NCBI Taxonomy" id="449393"/>
    <lineage>
        <taxon>unclassified sequences</taxon>
        <taxon>metagenomes</taxon>
        <taxon>ecological metagenomes</taxon>
    </lineage>
</organism>
<evidence type="ECO:0000313" key="4">
    <source>
        <dbReference type="EMBL" id="CAB4935745.1"/>
    </source>
</evidence>
<dbReference type="GO" id="GO:0005524">
    <property type="term" value="F:ATP binding"/>
    <property type="evidence" value="ECO:0007669"/>
    <property type="project" value="UniProtKB-KW"/>
</dbReference>
<sequence>MTSADEGPVVASCHGVVRVFGSGTHETTALRGIDLLLHGGLLTVVAGPSGSGKTSLLRLLAAQDRATAGRLDVLGVETGSATLRQLRALRRSRLTYVPQRASRGLLPTLTAAQHVAQVGSLRGTDVDAASLLGSLGLRDRAAHRPAALSGGEQQRLAVALALVGRPGLVVADEPTAELDTENAHLVLDALQAAAQRGAAVLVSSHDERVVERADRLLRLHHGVLSSEWSRQTQVTAVIDSTGRVQLPEAALAHFPGRRVLVEDAGDHVVLRPPPEAAP</sequence>
<dbReference type="GO" id="GO:0005886">
    <property type="term" value="C:plasma membrane"/>
    <property type="evidence" value="ECO:0007669"/>
    <property type="project" value="TreeGrafter"/>
</dbReference>
<reference evidence="4" key="1">
    <citation type="submission" date="2020-05" db="EMBL/GenBank/DDBJ databases">
        <authorList>
            <person name="Chiriac C."/>
            <person name="Salcher M."/>
            <person name="Ghai R."/>
            <person name="Kavagutti S V."/>
        </authorList>
    </citation>
    <scope>NUCLEOTIDE SEQUENCE</scope>
</reference>
<keyword evidence="1" id="KW-0547">Nucleotide-binding</keyword>
<dbReference type="EMBL" id="CAFBMW010000010">
    <property type="protein sequence ID" value="CAB4935745.1"/>
    <property type="molecule type" value="Genomic_DNA"/>
</dbReference>
<name>A0A6J7IXX6_9ZZZZ</name>
<protein>
    <submittedName>
        <fullName evidence="4">Unannotated protein</fullName>
    </submittedName>
</protein>
<dbReference type="InterPro" id="IPR015854">
    <property type="entry name" value="ABC_transpr_LolD-like"/>
</dbReference>
<keyword evidence="2" id="KW-0067">ATP-binding</keyword>
<feature type="domain" description="ABC transporter" evidence="3">
    <location>
        <begin position="11"/>
        <end position="246"/>
    </location>
</feature>
<proteinExistence type="predicted"/>
<dbReference type="SUPFAM" id="SSF52540">
    <property type="entry name" value="P-loop containing nucleoside triphosphate hydrolases"/>
    <property type="match status" value="1"/>
</dbReference>
<evidence type="ECO:0000256" key="2">
    <source>
        <dbReference type="ARBA" id="ARBA00022840"/>
    </source>
</evidence>
<evidence type="ECO:0000259" key="3">
    <source>
        <dbReference type="PROSITE" id="PS50893"/>
    </source>
</evidence>
<dbReference type="Gene3D" id="3.40.50.300">
    <property type="entry name" value="P-loop containing nucleotide triphosphate hydrolases"/>
    <property type="match status" value="1"/>
</dbReference>
<dbReference type="PANTHER" id="PTHR24220">
    <property type="entry name" value="IMPORT ATP-BINDING PROTEIN"/>
    <property type="match status" value="1"/>
</dbReference>
<dbReference type="PANTHER" id="PTHR24220:SF659">
    <property type="entry name" value="TRANSPORTER, PUTATIVE-RELATED"/>
    <property type="match status" value="1"/>
</dbReference>
<dbReference type="PROSITE" id="PS50893">
    <property type="entry name" value="ABC_TRANSPORTER_2"/>
    <property type="match status" value="1"/>
</dbReference>
<dbReference type="PROSITE" id="PS00211">
    <property type="entry name" value="ABC_TRANSPORTER_1"/>
    <property type="match status" value="1"/>
</dbReference>
<evidence type="ECO:0000256" key="1">
    <source>
        <dbReference type="ARBA" id="ARBA00022741"/>
    </source>
</evidence>
<dbReference type="InterPro" id="IPR027417">
    <property type="entry name" value="P-loop_NTPase"/>
</dbReference>
<dbReference type="Pfam" id="PF00005">
    <property type="entry name" value="ABC_tran"/>
    <property type="match status" value="1"/>
</dbReference>
<dbReference type="InterPro" id="IPR003593">
    <property type="entry name" value="AAA+_ATPase"/>
</dbReference>